<dbReference type="Proteomes" id="UP000198883">
    <property type="component" value="Unassembled WGS sequence"/>
</dbReference>
<organism evidence="1 2">
    <name type="scientific">Phocoenobacter skyensis</name>
    <dbReference type="NCBI Taxonomy" id="97481"/>
    <lineage>
        <taxon>Bacteria</taxon>
        <taxon>Pseudomonadati</taxon>
        <taxon>Pseudomonadota</taxon>
        <taxon>Gammaproteobacteria</taxon>
        <taxon>Pasteurellales</taxon>
        <taxon>Pasteurellaceae</taxon>
        <taxon>Phocoenobacter</taxon>
    </lineage>
</organism>
<sequence>MIGLSIDDHVFDSNEFSLTLLSKFDIAIKDLAFDTKLSDEMTVDDDGGIPYDNNRYFNNKSKWIKISNTKLDLSNLIVLVSNIPHMFTWKTTPAEANEKVFLNFLPIKFRHSGNSTEMFLCTSYNLDKHWKVAEDYPNGRLTDKEHRIHFIVAGKPKKHLIPDYGLILIDSNNALSYIDSNNINLNALDITSLKFHSVKNWWDNDYTVKHNKIQMPTIKDNKRLYVVLTPIYFVYAKSIGNWFYPWFDLTYYSLIPFNDELVPYKHHASSFSQQLHSASFSETYTFSLLARNLLYCYH</sequence>
<protein>
    <submittedName>
        <fullName evidence="1">Uncharacterized protein</fullName>
    </submittedName>
</protein>
<dbReference type="GeneID" id="83544484"/>
<gene>
    <name evidence="1" type="ORF">SAMN05444853_1348</name>
</gene>
<reference evidence="2" key="1">
    <citation type="submission" date="2016-10" db="EMBL/GenBank/DDBJ databases">
        <authorList>
            <person name="Varghese N."/>
            <person name="Submissions S."/>
        </authorList>
    </citation>
    <scope>NUCLEOTIDE SEQUENCE [LARGE SCALE GENOMIC DNA]</scope>
    <source>
        <strain evidence="2">DSM 24204</strain>
    </source>
</reference>
<name>A0A1H8A2T8_9PAST</name>
<dbReference type="STRING" id="97481.SAMN05444853_1348"/>
<dbReference type="AlphaFoldDB" id="A0A1H8A2T8"/>
<dbReference type="RefSeq" id="WP_090923333.1">
    <property type="nucleotide sequence ID" value="NZ_CP016180.1"/>
</dbReference>
<accession>A0A1H8A2T8</accession>
<dbReference type="EMBL" id="FOBN01000034">
    <property type="protein sequence ID" value="SEM64224.1"/>
    <property type="molecule type" value="Genomic_DNA"/>
</dbReference>
<evidence type="ECO:0000313" key="1">
    <source>
        <dbReference type="EMBL" id="SEM64224.1"/>
    </source>
</evidence>
<proteinExistence type="predicted"/>
<evidence type="ECO:0000313" key="2">
    <source>
        <dbReference type="Proteomes" id="UP000198883"/>
    </source>
</evidence>